<dbReference type="Proteomes" id="UP000319383">
    <property type="component" value="Chromosome"/>
</dbReference>
<dbReference type="Gene3D" id="6.20.50.110">
    <property type="entry name" value="Methyltransferase, zinc-binding domain"/>
    <property type="match status" value="1"/>
</dbReference>
<dbReference type="PANTHER" id="PTHR43861">
    <property type="entry name" value="TRANS-ACONITATE 2-METHYLTRANSFERASE-RELATED"/>
    <property type="match status" value="1"/>
</dbReference>
<dbReference type="InterPro" id="IPR029063">
    <property type="entry name" value="SAM-dependent_MTases_sf"/>
</dbReference>
<dbReference type="AlphaFoldDB" id="A0A517ZXF9"/>
<organism evidence="3 4">
    <name type="scientific">Symmachiella dynata</name>
    <dbReference type="NCBI Taxonomy" id="2527995"/>
    <lineage>
        <taxon>Bacteria</taxon>
        <taxon>Pseudomonadati</taxon>
        <taxon>Planctomycetota</taxon>
        <taxon>Planctomycetia</taxon>
        <taxon>Planctomycetales</taxon>
        <taxon>Planctomycetaceae</taxon>
        <taxon>Symmachiella</taxon>
    </lineage>
</organism>
<dbReference type="InterPro" id="IPR038576">
    <property type="entry name" value="Methyltransf_Zn-bd_dom_put_sf"/>
</dbReference>
<reference evidence="3 4" key="1">
    <citation type="submission" date="2019-02" db="EMBL/GenBank/DDBJ databases">
        <title>Deep-cultivation of Planctomycetes and their phenomic and genomic characterization uncovers novel biology.</title>
        <authorList>
            <person name="Wiegand S."/>
            <person name="Jogler M."/>
            <person name="Boedeker C."/>
            <person name="Pinto D."/>
            <person name="Vollmers J."/>
            <person name="Rivas-Marin E."/>
            <person name="Kohn T."/>
            <person name="Peeters S.H."/>
            <person name="Heuer A."/>
            <person name="Rast P."/>
            <person name="Oberbeckmann S."/>
            <person name="Bunk B."/>
            <person name="Jeske O."/>
            <person name="Meyerdierks A."/>
            <person name="Storesund J.E."/>
            <person name="Kallscheuer N."/>
            <person name="Luecker S."/>
            <person name="Lage O.M."/>
            <person name="Pohl T."/>
            <person name="Merkel B.J."/>
            <person name="Hornburger P."/>
            <person name="Mueller R.-W."/>
            <person name="Bruemmer F."/>
            <person name="Labrenz M."/>
            <person name="Spormann A.M."/>
            <person name="Op den Camp H."/>
            <person name="Overmann J."/>
            <person name="Amann R."/>
            <person name="Jetten M.S.M."/>
            <person name="Mascher T."/>
            <person name="Medema M.H."/>
            <person name="Devos D.P."/>
            <person name="Kaster A.-K."/>
            <person name="Ovreas L."/>
            <person name="Rohde M."/>
            <person name="Galperin M.Y."/>
            <person name="Jogler C."/>
        </authorList>
    </citation>
    <scope>NUCLEOTIDE SEQUENCE [LARGE SCALE GENOMIC DNA]</scope>
    <source>
        <strain evidence="3 4">Mal52</strain>
    </source>
</reference>
<dbReference type="Pfam" id="PF13489">
    <property type="entry name" value="Methyltransf_23"/>
    <property type="match status" value="1"/>
</dbReference>
<sequence>MPLANSYVPMDRQRAVEPFHPLHVQVCPECRLVQLEHLESPQTLFGEYAYVSSYSRSWLRHCQQYAERMATQLQLDNASQVVEIGSNDGCLLSCFQKQGIAVHGVDPAANVAKVAVAAGIPTDATFFGKPYAEHLSARGLNADLLIANNVLAHVPDINDFVAGLKLLLKPDGLITVEFPHLLRLIESIQFDTIYHEHVSYLSLAVVQGIFAAHNLTVTDVEQLPTHGGSLRVFARHAEANPEIATAVEELIEIERGRGLERLETYRDFNRQLRVAKLSLLQFLLDAKLKGARVAGYGAPAKATTLLNYCGVDVEFIDFTVDRNPRKQQHFIPGTQIPILHPDAINMHRPDYVVIFPWNLRDEITQQLAEIRRWGGQFVVPIPEVEVLP</sequence>
<dbReference type="SUPFAM" id="SSF53335">
    <property type="entry name" value="S-adenosyl-L-methionine-dependent methyltransferases"/>
    <property type="match status" value="1"/>
</dbReference>
<dbReference type="KEGG" id="sdyn:Mal52_56760"/>
<name>A0A517ZXF9_9PLAN</name>
<evidence type="ECO:0000313" key="3">
    <source>
        <dbReference type="EMBL" id="QDU47148.1"/>
    </source>
</evidence>
<dbReference type="Pfam" id="PF08484">
    <property type="entry name" value="Methyltransf_14"/>
    <property type="match status" value="1"/>
</dbReference>
<dbReference type="Pfam" id="PF08421">
    <property type="entry name" value="Methyltransf_13"/>
    <property type="match status" value="1"/>
</dbReference>
<dbReference type="RefSeq" id="WP_420824962.1">
    <property type="nucleotide sequence ID" value="NZ_CP036276.1"/>
</dbReference>
<dbReference type="EMBL" id="CP036276">
    <property type="protein sequence ID" value="QDU47148.1"/>
    <property type="molecule type" value="Genomic_DNA"/>
</dbReference>
<dbReference type="InterPro" id="IPR013691">
    <property type="entry name" value="MeTrfase_14"/>
</dbReference>
<feature type="domain" description="C-methyltransferase" evidence="2">
    <location>
        <begin position="224"/>
        <end position="382"/>
    </location>
</feature>
<feature type="domain" description="Methyltransferase putative zinc binding" evidence="1">
    <location>
        <begin position="1"/>
        <end position="45"/>
    </location>
</feature>
<dbReference type="GO" id="GO:0008168">
    <property type="term" value="F:methyltransferase activity"/>
    <property type="evidence" value="ECO:0007669"/>
    <property type="project" value="UniProtKB-KW"/>
</dbReference>
<dbReference type="InterPro" id="IPR013630">
    <property type="entry name" value="Methyltransf_Zn-bd_dom_put"/>
</dbReference>
<keyword evidence="3" id="KW-0808">Transferase</keyword>
<protein>
    <submittedName>
        <fullName evidence="3">Bifunctional 3-demethylubiquinone-9 3-methyltransferase/ 2-octaprenyl-6-hydroxy phenol methylase</fullName>
    </submittedName>
</protein>
<dbReference type="Gene3D" id="3.40.50.150">
    <property type="entry name" value="Vaccinia Virus protein VP39"/>
    <property type="match status" value="1"/>
</dbReference>
<keyword evidence="3" id="KW-0830">Ubiquinone</keyword>
<dbReference type="PANTHER" id="PTHR43861:SF5">
    <property type="entry name" value="BLL5978 PROTEIN"/>
    <property type="match status" value="1"/>
</dbReference>
<keyword evidence="4" id="KW-1185">Reference proteome</keyword>
<keyword evidence="3" id="KW-0489">Methyltransferase</keyword>
<dbReference type="GO" id="GO:0032259">
    <property type="term" value="P:methylation"/>
    <property type="evidence" value="ECO:0007669"/>
    <property type="project" value="UniProtKB-KW"/>
</dbReference>
<evidence type="ECO:0000259" key="1">
    <source>
        <dbReference type="Pfam" id="PF08421"/>
    </source>
</evidence>
<evidence type="ECO:0000259" key="2">
    <source>
        <dbReference type="Pfam" id="PF08484"/>
    </source>
</evidence>
<gene>
    <name evidence="3" type="ORF">Mal52_56760</name>
</gene>
<evidence type="ECO:0000313" key="4">
    <source>
        <dbReference type="Proteomes" id="UP000319383"/>
    </source>
</evidence>
<dbReference type="Gene3D" id="3.40.50.720">
    <property type="entry name" value="NAD(P)-binding Rossmann-like Domain"/>
    <property type="match status" value="1"/>
</dbReference>
<proteinExistence type="predicted"/>
<accession>A0A517ZXF9</accession>